<evidence type="ECO:0000313" key="1">
    <source>
        <dbReference type="EMBL" id="QTA92415.1"/>
    </source>
</evidence>
<proteinExistence type="predicted"/>
<gene>
    <name evidence="1" type="ORF">dnm_084950</name>
</gene>
<evidence type="ECO:0000313" key="2">
    <source>
        <dbReference type="Proteomes" id="UP000663722"/>
    </source>
</evidence>
<accession>A0A975GSU4</accession>
<dbReference type="Proteomes" id="UP000663722">
    <property type="component" value="Chromosome"/>
</dbReference>
<protein>
    <submittedName>
        <fullName evidence="1">Uncharacterized protein</fullName>
    </submittedName>
</protein>
<sequence length="37" mass="4314">MKLETRNLIHFRFPVSGFWFPKGENHAKSIFALSGSY</sequence>
<organism evidence="1 2">
    <name type="scientific">Desulfonema magnum</name>
    <dbReference type="NCBI Taxonomy" id="45655"/>
    <lineage>
        <taxon>Bacteria</taxon>
        <taxon>Pseudomonadati</taxon>
        <taxon>Thermodesulfobacteriota</taxon>
        <taxon>Desulfobacteria</taxon>
        <taxon>Desulfobacterales</taxon>
        <taxon>Desulfococcaceae</taxon>
        <taxon>Desulfonema</taxon>
    </lineage>
</organism>
<reference evidence="1" key="1">
    <citation type="journal article" date="2021" name="Microb. Physiol.">
        <title>Proteogenomic Insights into the Physiology of Marine, Sulfate-Reducing, Filamentous Desulfonema limicola and Desulfonema magnum.</title>
        <authorList>
            <person name="Schnaars V."/>
            <person name="Wohlbrand L."/>
            <person name="Scheve S."/>
            <person name="Hinrichs C."/>
            <person name="Reinhardt R."/>
            <person name="Rabus R."/>
        </authorList>
    </citation>
    <scope>NUCLEOTIDE SEQUENCE</scope>
    <source>
        <strain evidence="1">4be13</strain>
    </source>
</reference>
<name>A0A975GSU4_9BACT</name>
<dbReference type="KEGG" id="dmm:dnm_084950"/>
<dbReference type="EMBL" id="CP061800">
    <property type="protein sequence ID" value="QTA92415.1"/>
    <property type="molecule type" value="Genomic_DNA"/>
</dbReference>
<keyword evidence="2" id="KW-1185">Reference proteome</keyword>
<dbReference type="AlphaFoldDB" id="A0A975GSU4"/>